<dbReference type="AlphaFoldDB" id="A0A857JMQ3"/>
<dbReference type="GO" id="GO:0016020">
    <property type="term" value="C:membrane"/>
    <property type="evidence" value="ECO:0007669"/>
    <property type="project" value="UniProtKB-SubCell"/>
</dbReference>
<evidence type="ECO:0000256" key="1">
    <source>
        <dbReference type="ARBA" id="ARBA00004370"/>
    </source>
</evidence>
<keyword evidence="5" id="KW-1133">Transmembrane helix</keyword>
<dbReference type="InterPro" id="IPR004089">
    <property type="entry name" value="MCPsignal_dom"/>
</dbReference>
<dbReference type="PROSITE" id="PS50111">
    <property type="entry name" value="CHEMOTAXIS_TRANSDUC_2"/>
    <property type="match status" value="1"/>
</dbReference>
<feature type="compositionally biased region" description="Polar residues" evidence="4">
    <location>
        <begin position="261"/>
        <end position="271"/>
    </location>
</feature>
<gene>
    <name evidence="7" type="ORF">FX988_02866</name>
</gene>
<feature type="domain" description="Methyl-accepting transducer" evidence="6">
    <location>
        <begin position="226"/>
        <end position="462"/>
    </location>
</feature>
<evidence type="ECO:0000256" key="2">
    <source>
        <dbReference type="ARBA" id="ARBA00023224"/>
    </source>
</evidence>
<protein>
    <submittedName>
        <fullName evidence="7">Methyl-accepting chemotaxis protein McpH</fullName>
    </submittedName>
</protein>
<reference evidence="7 8" key="1">
    <citation type="submission" date="2019-12" db="EMBL/GenBank/DDBJ databases">
        <title>Genome sequencing and assembly of endphytes of Porphyra tenera.</title>
        <authorList>
            <person name="Park J.M."/>
            <person name="Shin R."/>
            <person name="Jo S.H."/>
        </authorList>
    </citation>
    <scope>NUCLEOTIDE SEQUENCE [LARGE SCALE GENOMIC DNA]</scope>
    <source>
        <strain evidence="7 8">GPM4</strain>
    </source>
</reference>
<dbReference type="EMBL" id="CP047656">
    <property type="protein sequence ID" value="QHJ12608.1"/>
    <property type="molecule type" value="Genomic_DNA"/>
</dbReference>
<dbReference type="RefSeq" id="WP_160180793.1">
    <property type="nucleotide sequence ID" value="NZ_CP047656.1"/>
</dbReference>
<evidence type="ECO:0000313" key="7">
    <source>
        <dbReference type="EMBL" id="QHJ12608.1"/>
    </source>
</evidence>
<proteinExistence type="predicted"/>
<feature type="transmembrane region" description="Helical" evidence="5">
    <location>
        <begin position="63"/>
        <end position="80"/>
    </location>
</feature>
<dbReference type="Proteomes" id="UP000464524">
    <property type="component" value="Chromosome"/>
</dbReference>
<evidence type="ECO:0000256" key="5">
    <source>
        <dbReference type="SAM" id="Phobius"/>
    </source>
</evidence>
<dbReference type="GO" id="GO:0006935">
    <property type="term" value="P:chemotaxis"/>
    <property type="evidence" value="ECO:0007669"/>
    <property type="project" value="UniProtKB-ARBA"/>
</dbReference>
<dbReference type="GO" id="GO:0007165">
    <property type="term" value="P:signal transduction"/>
    <property type="evidence" value="ECO:0007669"/>
    <property type="project" value="UniProtKB-KW"/>
</dbReference>
<feature type="transmembrane region" description="Helical" evidence="5">
    <location>
        <begin position="12"/>
        <end position="31"/>
    </location>
</feature>
<dbReference type="Pfam" id="PF00015">
    <property type="entry name" value="MCPsignal"/>
    <property type="match status" value="1"/>
</dbReference>
<evidence type="ECO:0000256" key="3">
    <source>
        <dbReference type="PROSITE-ProRule" id="PRU00284"/>
    </source>
</evidence>
<dbReference type="SMART" id="SM00283">
    <property type="entry name" value="MA"/>
    <property type="match status" value="1"/>
</dbReference>
<evidence type="ECO:0000256" key="4">
    <source>
        <dbReference type="SAM" id="MobiDB-lite"/>
    </source>
</evidence>
<dbReference type="PANTHER" id="PTHR32089">
    <property type="entry name" value="METHYL-ACCEPTING CHEMOTAXIS PROTEIN MCPB"/>
    <property type="match status" value="1"/>
</dbReference>
<name>A0A857JMQ3_9ALTE</name>
<feature type="compositionally biased region" description="Basic and acidic residues" evidence="4">
    <location>
        <begin position="272"/>
        <end position="281"/>
    </location>
</feature>
<evidence type="ECO:0000313" key="8">
    <source>
        <dbReference type="Proteomes" id="UP000464524"/>
    </source>
</evidence>
<keyword evidence="8" id="KW-1185">Reference proteome</keyword>
<dbReference type="SUPFAM" id="SSF58104">
    <property type="entry name" value="Methyl-accepting chemotaxis protein (MCP) signaling domain"/>
    <property type="match status" value="1"/>
</dbReference>
<feature type="transmembrane region" description="Helical" evidence="5">
    <location>
        <begin position="131"/>
        <end position="155"/>
    </location>
</feature>
<dbReference type="OrthoDB" id="2489132at2"/>
<evidence type="ECO:0000259" key="6">
    <source>
        <dbReference type="PROSITE" id="PS50111"/>
    </source>
</evidence>
<dbReference type="Gene3D" id="1.10.287.950">
    <property type="entry name" value="Methyl-accepting chemotaxis protein"/>
    <property type="match status" value="1"/>
</dbReference>
<dbReference type="KEGG" id="pmes:FX988_02866"/>
<keyword evidence="5" id="KW-0812">Transmembrane</keyword>
<comment type="subcellular location">
    <subcellularLocation>
        <location evidence="1">Membrane</location>
    </subcellularLocation>
</comment>
<sequence>MPSPHYSWITSANKNMQFTFIALTVISLALANFNQTWLEAILIGGSTSAICLTFINCKPQSRLTQHVVAIGLMLFTALQIHQMHGLLEMHFGIFVLLSFLAYYRNWRLYITAITVVVVHHLTFFFMQSEGIGVYVLADGGLLFYLIIVHAVYALVQALMLARMAKSNQVESLSAATLTSSIEKMMGDRAAIDLKVRADHTLNADSVLAFNNLLSLFDSLITDMRSAAEQIDHTTAITKQNSTELHGIKQSSMKEVDDIETASNQLSLSSRTMNEDTSRVQHESNQAQDNARQAEKTVDKTKEDVINLGVKLGETNENVHTLADNCQSISHVLETIKSIADQTNLLALNAAIEAARAGEHGRGFAVVADEVRTLASRTKKSTEEVNLIIDNLLSSSKLSSDSMADCLALSETANTGTQKAGELMGKVQHNILQVTQAVNVMTDSCAQQIRNSDAIQNATTRLKSINHDELSKIAAMDHEASLLSGKTKELNVQLSQFSV</sequence>
<keyword evidence="2 3" id="KW-0807">Transducer</keyword>
<dbReference type="PANTHER" id="PTHR32089:SF112">
    <property type="entry name" value="LYSOZYME-LIKE PROTEIN-RELATED"/>
    <property type="match status" value="1"/>
</dbReference>
<feature type="region of interest" description="Disordered" evidence="4">
    <location>
        <begin position="261"/>
        <end position="296"/>
    </location>
</feature>
<feature type="transmembrane region" description="Helical" evidence="5">
    <location>
        <begin position="108"/>
        <end position="125"/>
    </location>
</feature>
<accession>A0A857JMQ3</accession>
<organism evidence="7 8">
    <name type="scientific">Paraglaciecola mesophila</name>
    <dbReference type="NCBI Taxonomy" id="197222"/>
    <lineage>
        <taxon>Bacteria</taxon>
        <taxon>Pseudomonadati</taxon>
        <taxon>Pseudomonadota</taxon>
        <taxon>Gammaproteobacteria</taxon>
        <taxon>Alteromonadales</taxon>
        <taxon>Alteromonadaceae</taxon>
        <taxon>Paraglaciecola</taxon>
    </lineage>
</organism>
<keyword evidence="5" id="KW-0472">Membrane</keyword>